<keyword evidence="5" id="KW-0804">Transcription</keyword>
<dbReference type="PANTHER" id="PTHR46481:SF6">
    <property type="entry name" value="ZINC FINGER BED DOMAIN-CONTAINING PROTEIN RICESLEEPER 2-LIKE"/>
    <property type="match status" value="1"/>
</dbReference>
<evidence type="ECO:0000256" key="5">
    <source>
        <dbReference type="ARBA" id="ARBA00023163"/>
    </source>
</evidence>
<dbReference type="AlphaFoldDB" id="A0A5C7GVK0"/>
<accession>A0A5C7GVK0</accession>
<dbReference type="InterPro" id="IPR012337">
    <property type="entry name" value="RNaseH-like_sf"/>
</dbReference>
<dbReference type="InterPro" id="IPR036236">
    <property type="entry name" value="Znf_C2H2_sf"/>
</dbReference>
<dbReference type="SUPFAM" id="SSF53098">
    <property type="entry name" value="Ribonuclease H-like"/>
    <property type="match status" value="1"/>
</dbReference>
<feature type="region of interest" description="Disordered" evidence="7">
    <location>
        <begin position="45"/>
        <end position="93"/>
    </location>
</feature>
<protein>
    <recommendedName>
        <fullName evidence="8">BED-type domain-containing protein</fullName>
    </recommendedName>
</protein>
<keyword evidence="3" id="KW-0862">Zinc</keyword>
<evidence type="ECO:0000256" key="3">
    <source>
        <dbReference type="ARBA" id="ARBA00022833"/>
    </source>
</evidence>
<evidence type="ECO:0000256" key="6">
    <source>
        <dbReference type="PROSITE-ProRule" id="PRU00027"/>
    </source>
</evidence>
<evidence type="ECO:0000256" key="4">
    <source>
        <dbReference type="ARBA" id="ARBA00023015"/>
    </source>
</evidence>
<dbReference type="OrthoDB" id="1873329at2759"/>
<dbReference type="GO" id="GO:0003677">
    <property type="term" value="F:DNA binding"/>
    <property type="evidence" value="ECO:0007669"/>
    <property type="project" value="InterPro"/>
</dbReference>
<evidence type="ECO:0000313" key="9">
    <source>
        <dbReference type="EMBL" id="TXG48146.1"/>
    </source>
</evidence>
<dbReference type="SUPFAM" id="SSF57667">
    <property type="entry name" value="beta-beta-alpha zinc fingers"/>
    <property type="match status" value="1"/>
</dbReference>
<evidence type="ECO:0000256" key="7">
    <source>
        <dbReference type="SAM" id="MobiDB-lite"/>
    </source>
</evidence>
<organism evidence="9 10">
    <name type="scientific">Acer yangbiense</name>
    <dbReference type="NCBI Taxonomy" id="1000413"/>
    <lineage>
        <taxon>Eukaryota</taxon>
        <taxon>Viridiplantae</taxon>
        <taxon>Streptophyta</taxon>
        <taxon>Embryophyta</taxon>
        <taxon>Tracheophyta</taxon>
        <taxon>Spermatophyta</taxon>
        <taxon>Magnoliopsida</taxon>
        <taxon>eudicotyledons</taxon>
        <taxon>Gunneridae</taxon>
        <taxon>Pentapetalae</taxon>
        <taxon>rosids</taxon>
        <taxon>malvids</taxon>
        <taxon>Sapindales</taxon>
        <taxon>Sapindaceae</taxon>
        <taxon>Hippocastanoideae</taxon>
        <taxon>Acereae</taxon>
        <taxon>Acer</taxon>
    </lineage>
</organism>
<dbReference type="SMART" id="SM00614">
    <property type="entry name" value="ZnF_BED"/>
    <property type="match status" value="1"/>
</dbReference>
<dbReference type="InterPro" id="IPR052035">
    <property type="entry name" value="ZnF_BED_domain_contain"/>
</dbReference>
<evidence type="ECO:0000313" key="10">
    <source>
        <dbReference type="Proteomes" id="UP000323000"/>
    </source>
</evidence>
<dbReference type="Proteomes" id="UP000323000">
    <property type="component" value="Chromosome 13"/>
</dbReference>
<dbReference type="InterPro" id="IPR003656">
    <property type="entry name" value="Znf_BED"/>
</dbReference>
<dbReference type="PANTHER" id="PTHR46481">
    <property type="entry name" value="ZINC FINGER BED DOMAIN-CONTAINING PROTEIN 4"/>
    <property type="match status" value="1"/>
</dbReference>
<sequence length="319" mass="36489">MLSIEEHGCEAYCADEGRFVDSRRVMFCWHGVARVGVLENGSMDFDSNNEMDGNIPSLGDEELGDDGEEQPEANSNRRPNTSTESGIGVTRKRSRTSDVWSSFVMIDRNAQGKQQCKCNYCGTQYICEGTYGTGNMRRHINFQCPKIKMQDPKQMYFKKGQSSQMTVSNPKSQEEFRTIVAETIVLHDLPFTFVEWSGVRRMIKYCIDDFHLVSRNTVRADVLKLYGIEKCKVQKMLEESPGRICLTSDLWTSLATDGYMCVTAHFIDKNWVLQKKVLNFCFMPPPHDGVSLADKIKSLLCEWGIDKRIFFDYIGQCFI</sequence>
<gene>
    <name evidence="9" type="ORF">EZV62_027440</name>
</gene>
<evidence type="ECO:0000256" key="2">
    <source>
        <dbReference type="ARBA" id="ARBA00022771"/>
    </source>
</evidence>
<comment type="caution">
    <text evidence="9">The sequence shown here is derived from an EMBL/GenBank/DDBJ whole genome shotgun (WGS) entry which is preliminary data.</text>
</comment>
<feature type="compositionally biased region" description="Polar residues" evidence="7">
    <location>
        <begin position="72"/>
        <end position="85"/>
    </location>
</feature>
<dbReference type="EMBL" id="VAHF01000013">
    <property type="protein sequence ID" value="TXG48146.1"/>
    <property type="molecule type" value="Genomic_DNA"/>
</dbReference>
<keyword evidence="4" id="KW-0805">Transcription regulation</keyword>
<proteinExistence type="predicted"/>
<keyword evidence="2 6" id="KW-0863">Zinc-finger</keyword>
<reference evidence="10" key="1">
    <citation type="journal article" date="2019" name="Gigascience">
        <title>De novo genome assembly of the endangered Acer yangbiense, a plant species with extremely small populations endemic to Yunnan Province, China.</title>
        <authorList>
            <person name="Yang J."/>
            <person name="Wariss H.M."/>
            <person name="Tao L."/>
            <person name="Zhang R."/>
            <person name="Yun Q."/>
            <person name="Hollingsworth P."/>
            <person name="Dao Z."/>
            <person name="Luo G."/>
            <person name="Guo H."/>
            <person name="Ma Y."/>
            <person name="Sun W."/>
        </authorList>
    </citation>
    <scope>NUCLEOTIDE SEQUENCE [LARGE SCALE GENOMIC DNA]</scope>
    <source>
        <strain evidence="10">cv. Malutang</strain>
    </source>
</reference>
<feature type="compositionally biased region" description="Acidic residues" evidence="7">
    <location>
        <begin position="59"/>
        <end position="71"/>
    </location>
</feature>
<evidence type="ECO:0000256" key="1">
    <source>
        <dbReference type="ARBA" id="ARBA00022723"/>
    </source>
</evidence>
<feature type="domain" description="BED-type" evidence="8">
    <location>
        <begin position="94"/>
        <end position="151"/>
    </location>
</feature>
<dbReference type="GO" id="GO:0008270">
    <property type="term" value="F:zinc ion binding"/>
    <property type="evidence" value="ECO:0007669"/>
    <property type="project" value="UniProtKB-KW"/>
</dbReference>
<name>A0A5C7GVK0_9ROSI</name>
<dbReference type="PROSITE" id="PS50808">
    <property type="entry name" value="ZF_BED"/>
    <property type="match status" value="1"/>
</dbReference>
<keyword evidence="10" id="KW-1185">Reference proteome</keyword>
<evidence type="ECO:0000259" key="8">
    <source>
        <dbReference type="PROSITE" id="PS50808"/>
    </source>
</evidence>
<keyword evidence="1" id="KW-0479">Metal-binding</keyword>